<dbReference type="RefSeq" id="WP_262067441.1">
    <property type="nucleotide sequence ID" value="NZ_JAMXOD010000037.1"/>
</dbReference>
<organism evidence="2 3">
    <name type="scientific">Aequitasia blattaphilus</name>
    <dbReference type="NCBI Taxonomy" id="2949332"/>
    <lineage>
        <taxon>Bacteria</taxon>
        <taxon>Bacillati</taxon>
        <taxon>Bacillota</taxon>
        <taxon>Clostridia</taxon>
        <taxon>Lachnospirales</taxon>
        <taxon>Lachnospiraceae</taxon>
        <taxon>Aequitasia</taxon>
    </lineage>
</organism>
<protein>
    <submittedName>
        <fullName evidence="2">Helix-turn-helix transcriptional regulator</fullName>
    </submittedName>
</protein>
<gene>
    <name evidence="2" type="ORF">NK125_14800</name>
</gene>
<accession>A0ABT1ED07</accession>
<evidence type="ECO:0000313" key="2">
    <source>
        <dbReference type="EMBL" id="MCP1103668.1"/>
    </source>
</evidence>
<dbReference type="Proteomes" id="UP001523566">
    <property type="component" value="Unassembled WGS sequence"/>
</dbReference>
<sequence>MFITSWTTCFVAYPELEIPRSNVNRYCRNEFQRLDANLICKLCNYLDCEVGELMVYVKE</sequence>
<dbReference type="Pfam" id="PF13443">
    <property type="entry name" value="HTH_26"/>
    <property type="match status" value="1"/>
</dbReference>
<name>A0ABT1ED07_9FIRM</name>
<evidence type="ECO:0000259" key="1">
    <source>
        <dbReference type="Pfam" id="PF13443"/>
    </source>
</evidence>
<evidence type="ECO:0000313" key="3">
    <source>
        <dbReference type="Proteomes" id="UP001523566"/>
    </source>
</evidence>
<comment type="caution">
    <text evidence="2">The sequence shown here is derived from an EMBL/GenBank/DDBJ whole genome shotgun (WGS) entry which is preliminary data.</text>
</comment>
<dbReference type="InterPro" id="IPR001387">
    <property type="entry name" value="Cro/C1-type_HTH"/>
</dbReference>
<reference evidence="2 3" key="1">
    <citation type="journal article" date="2022" name="Genome Biol. Evol.">
        <title>Host diet, physiology and behaviors set the stage for Lachnospiraceae cladogenesis.</title>
        <authorList>
            <person name="Vera-Ponce De Leon A."/>
            <person name="Schneider M."/>
            <person name="Jahnes B.C."/>
            <person name="Sadowski V."/>
            <person name="Camuy-Velez L.A."/>
            <person name="Duan J."/>
            <person name="Sabree Z.L."/>
        </authorList>
    </citation>
    <scope>NUCLEOTIDE SEQUENCE [LARGE SCALE GENOMIC DNA]</scope>
    <source>
        <strain evidence="2 3">PAL113</strain>
    </source>
</reference>
<dbReference type="InterPro" id="IPR010982">
    <property type="entry name" value="Lambda_DNA-bd_dom_sf"/>
</dbReference>
<keyword evidence="3" id="KW-1185">Reference proteome</keyword>
<dbReference type="EMBL" id="JAMZFW010000037">
    <property type="protein sequence ID" value="MCP1103668.1"/>
    <property type="molecule type" value="Genomic_DNA"/>
</dbReference>
<proteinExistence type="predicted"/>
<dbReference type="SUPFAM" id="SSF47413">
    <property type="entry name" value="lambda repressor-like DNA-binding domains"/>
    <property type="match status" value="1"/>
</dbReference>
<feature type="domain" description="HTH cro/C1-type" evidence="1">
    <location>
        <begin position="16"/>
        <end position="59"/>
    </location>
</feature>